<keyword evidence="2" id="KW-1185">Reference proteome</keyword>
<organism evidence="3">
    <name type="scientific">Enterobius vermicularis</name>
    <name type="common">Human pinworm</name>
    <dbReference type="NCBI Taxonomy" id="51028"/>
    <lineage>
        <taxon>Eukaryota</taxon>
        <taxon>Metazoa</taxon>
        <taxon>Ecdysozoa</taxon>
        <taxon>Nematoda</taxon>
        <taxon>Chromadorea</taxon>
        <taxon>Rhabditida</taxon>
        <taxon>Spirurina</taxon>
        <taxon>Oxyuridomorpha</taxon>
        <taxon>Oxyuroidea</taxon>
        <taxon>Oxyuridae</taxon>
        <taxon>Enterobius</taxon>
    </lineage>
</organism>
<accession>A0A0N4UU01</accession>
<dbReference type="InterPro" id="IPR036390">
    <property type="entry name" value="WH_DNA-bd_sf"/>
</dbReference>
<proteinExistence type="predicted"/>
<dbReference type="SUPFAM" id="SSF46785">
    <property type="entry name" value="Winged helix' DNA-binding domain"/>
    <property type="match status" value="1"/>
</dbReference>
<reference evidence="1 2" key="2">
    <citation type="submission" date="2018-10" db="EMBL/GenBank/DDBJ databases">
        <authorList>
            <consortium name="Pathogen Informatics"/>
        </authorList>
    </citation>
    <scope>NUCLEOTIDE SEQUENCE [LARGE SCALE GENOMIC DNA]</scope>
</reference>
<gene>
    <name evidence="1" type="ORF">EVEC_LOCUS566</name>
</gene>
<dbReference type="Gene3D" id="1.10.10.10">
    <property type="entry name" value="Winged helix-like DNA-binding domain superfamily/Winged helix DNA-binding domain"/>
    <property type="match status" value="1"/>
</dbReference>
<name>A0A0N4UU01_ENTVE</name>
<sequence>MGLSTQKIAVGLSQAPAFVSENQFLFIAPRKQLILLSQSSRAIGCRPTVARVSILKIINSAGAGGISAEDIHRQLIRDGMRTGVSTVYRILHEIEDSGLLIRDWGKGRHRARYQFKPLDVDSIRLTFINAGSAYSVGLDTWNLKHLLLTELLKLGVDPTGRHLLIQIEPA</sequence>
<dbReference type="OrthoDB" id="2342440at2759"/>
<dbReference type="Proteomes" id="UP000274131">
    <property type="component" value="Unassembled WGS sequence"/>
</dbReference>
<dbReference type="AlphaFoldDB" id="A0A0N4UU01"/>
<dbReference type="GO" id="GO:0003700">
    <property type="term" value="F:DNA-binding transcription factor activity"/>
    <property type="evidence" value="ECO:0007669"/>
    <property type="project" value="InterPro"/>
</dbReference>
<protein>
    <submittedName>
        <fullName evidence="3">Ferric uptake regulation protein</fullName>
    </submittedName>
</protein>
<dbReference type="InterPro" id="IPR002481">
    <property type="entry name" value="FUR"/>
</dbReference>
<evidence type="ECO:0000313" key="1">
    <source>
        <dbReference type="EMBL" id="VDD85423.1"/>
    </source>
</evidence>
<dbReference type="WBParaSite" id="EVEC_0000083801-mRNA-1">
    <property type="protein sequence ID" value="EVEC_0000083801-mRNA-1"/>
    <property type="gene ID" value="EVEC_0000083801"/>
</dbReference>
<dbReference type="Pfam" id="PF01475">
    <property type="entry name" value="FUR"/>
    <property type="match status" value="1"/>
</dbReference>
<evidence type="ECO:0000313" key="2">
    <source>
        <dbReference type="Proteomes" id="UP000274131"/>
    </source>
</evidence>
<dbReference type="InterPro" id="IPR036388">
    <property type="entry name" value="WH-like_DNA-bd_sf"/>
</dbReference>
<dbReference type="EMBL" id="UXUI01001328">
    <property type="protein sequence ID" value="VDD85423.1"/>
    <property type="molecule type" value="Genomic_DNA"/>
</dbReference>
<evidence type="ECO:0000313" key="3">
    <source>
        <dbReference type="WBParaSite" id="EVEC_0000083801-mRNA-1"/>
    </source>
</evidence>
<reference evidence="3" key="1">
    <citation type="submission" date="2017-02" db="UniProtKB">
        <authorList>
            <consortium name="WormBaseParasite"/>
        </authorList>
    </citation>
    <scope>IDENTIFICATION</scope>
</reference>